<dbReference type="SMART" id="SM00005">
    <property type="entry name" value="DEATH"/>
    <property type="match status" value="1"/>
</dbReference>
<dbReference type="Gene3D" id="1.10.533.10">
    <property type="entry name" value="Death Domain, Fas"/>
    <property type="match status" value="1"/>
</dbReference>
<sequence>MTMYIYKMPFGKYLELQRILDINQQWKDLAKQIGTFTSEDIEYIALDAYRPGQSPTNHLLTKWGQSNATVNDLFRHLKAMEHKRALEVLRGVVPDQYFHEDGNIKKADMNGAVESSLDTSGLPSCPESHWQNYKDVVPKMSPDTPLPPYQSEFSWQNDPSRQPTESGCSGSLSEHLVSNASVHTVALCIMPRFTPEELRIATGNFSPLSEIGRGAFGIVYHGNLDRLRQEVAIKLLNKEDKHELEALFRCRHRNIIQLLGYCQSDGTNCLVYDYMKNGSLSDRLLCLNDRPSLSWMQRVKILCGAAKAIHYLHSLDTPIIHGDIKSANILLDSHFEAKVADFGLAKQVNSGQSKKKTHVSQRNQNIYGSEAYLPDEYLEDLTKLRMVVDTFSFGIKDLMNAYRNTTDDRLLDSKLKDPRCQNWPTFSWMQMIKIGFSCTVESWRKRPPMNKVVDDLECAEIDADRWIQRKDGGLTMPSSYFDQGLSFISEINASTGLEGNNVLVDQFEKMKLECSNNSKELTLTLKGKIKQPIESQCLTDVDLQKVGETSKLDMINAKVIKFEQLSKVNADTGVKLKEEIIKNKLQQTDEAFMLAKFYDTDNKDDRQSSAAEQSNNPKESYQYLCDNSNLHGLTGELSSGSSVADELSLQKAEPNLNKCKLSLLPPSKKDAAQFTSNPLLPFSPGNGACTNGDNSQKLFYLKTESDEETSVRINTPVTTECELQGKIALSYDGSKGGLYNPNAGTSNFSEASISEESSSDASNICTQEKIQCYKMPANNSPGGTLPECDSSEDSLGSYAIQRKKKKQLPPLIQNYRIYINRSAECSNQRSPGGQLAEGVSQVKQAEPVEHVQSLTGSESSDYDGSSLQGHIVEELNQSEAQYKMMLSFSPENAYTVVTSGTPPTASLSSPPVYQLAKH</sequence>
<feature type="region of interest" description="Disordered" evidence="4">
    <location>
        <begin position="139"/>
        <end position="170"/>
    </location>
</feature>
<comment type="caution">
    <text evidence="7">The sequence shown here is derived from an EMBL/GenBank/DDBJ whole genome shotgun (WGS) entry which is preliminary data.</text>
</comment>
<evidence type="ECO:0000256" key="1">
    <source>
        <dbReference type="ARBA" id="ARBA00022741"/>
    </source>
</evidence>
<dbReference type="GO" id="GO:0005524">
    <property type="term" value="F:ATP binding"/>
    <property type="evidence" value="ECO:0007669"/>
    <property type="project" value="UniProtKB-UniRule"/>
</dbReference>
<dbReference type="Pfam" id="PF00531">
    <property type="entry name" value="Death"/>
    <property type="match status" value="1"/>
</dbReference>
<keyword evidence="8" id="KW-1185">Reference proteome</keyword>
<feature type="compositionally biased region" description="Polar residues" evidence="4">
    <location>
        <begin position="151"/>
        <end position="170"/>
    </location>
</feature>
<dbReference type="InterPro" id="IPR011009">
    <property type="entry name" value="Kinase-like_dom_sf"/>
</dbReference>
<dbReference type="SUPFAM" id="SSF56112">
    <property type="entry name" value="Protein kinase-like (PK-like)"/>
    <property type="match status" value="1"/>
</dbReference>
<dbReference type="InterPro" id="IPR011029">
    <property type="entry name" value="DEATH-like_dom_sf"/>
</dbReference>
<keyword evidence="2 3" id="KW-0067">ATP-binding</keyword>
<evidence type="ECO:0000313" key="7">
    <source>
        <dbReference type="EMBL" id="KAK2157590.1"/>
    </source>
</evidence>
<evidence type="ECO:0000259" key="5">
    <source>
        <dbReference type="PROSITE" id="PS50011"/>
    </source>
</evidence>
<dbReference type="EMBL" id="JAODUP010000188">
    <property type="protein sequence ID" value="KAK2157590.1"/>
    <property type="molecule type" value="Genomic_DNA"/>
</dbReference>
<gene>
    <name evidence="7" type="ORF">LSH36_188g04031</name>
</gene>
<evidence type="ECO:0000313" key="8">
    <source>
        <dbReference type="Proteomes" id="UP001208570"/>
    </source>
</evidence>
<dbReference type="InterPro" id="IPR051824">
    <property type="entry name" value="LRR_Rcpt-Like_S/T_Kinase"/>
</dbReference>
<name>A0AAD9JSV5_9ANNE</name>
<dbReference type="InterPro" id="IPR000719">
    <property type="entry name" value="Prot_kinase_dom"/>
</dbReference>
<reference evidence="7" key="1">
    <citation type="journal article" date="2023" name="Mol. Biol. Evol.">
        <title>Third-Generation Sequencing Reveals the Adaptive Role of the Epigenome in Three Deep-Sea Polychaetes.</title>
        <authorList>
            <person name="Perez M."/>
            <person name="Aroh O."/>
            <person name="Sun Y."/>
            <person name="Lan Y."/>
            <person name="Juniper S.K."/>
            <person name="Young C.R."/>
            <person name="Angers B."/>
            <person name="Qian P.Y."/>
        </authorList>
    </citation>
    <scope>NUCLEOTIDE SEQUENCE</scope>
    <source>
        <strain evidence="7">P08H-3</strain>
    </source>
</reference>
<keyword evidence="1 3" id="KW-0547">Nucleotide-binding</keyword>
<accession>A0AAD9JSV5</accession>
<evidence type="ECO:0000256" key="3">
    <source>
        <dbReference type="PROSITE-ProRule" id="PRU10141"/>
    </source>
</evidence>
<dbReference type="InterPro" id="IPR017441">
    <property type="entry name" value="Protein_kinase_ATP_BS"/>
</dbReference>
<dbReference type="Pfam" id="PF00069">
    <property type="entry name" value="Pkinase"/>
    <property type="match status" value="1"/>
</dbReference>
<dbReference type="SUPFAM" id="SSF47986">
    <property type="entry name" value="DEATH domain"/>
    <property type="match status" value="1"/>
</dbReference>
<proteinExistence type="predicted"/>
<dbReference type="AlphaFoldDB" id="A0AAD9JSV5"/>
<dbReference type="PANTHER" id="PTHR48006">
    <property type="entry name" value="LEUCINE-RICH REPEAT-CONTAINING PROTEIN DDB_G0281931-RELATED"/>
    <property type="match status" value="1"/>
</dbReference>
<dbReference type="SMART" id="SM00220">
    <property type="entry name" value="S_TKc"/>
    <property type="match status" value="1"/>
</dbReference>
<dbReference type="PROSITE" id="PS00108">
    <property type="entry name" value="PROTEIN_KINASE_ST"/>
    <property type="match status" value="1"/>
</dbReference>
<dbReference type="GO" id="GO:0045087">
    <property type="term" value="P:innate immune response"/>
    <property type="evidence" value="ECO:0007669"/>
    <property type="project" value="UniProtKB-ARBA"/>
</dbReference>
<dbReference type="PANTHER" id="PTHR48006:SF84">
    <property type="entry name" value="REPEAT TRANSMEMBRANE PROTEIN KINASE, PUTATIVE, EXPRESSED-RELATED"/>
    <property type="match status" value="1"/>
</dbReference>
<feature type="domain" description="Protein kinase" evidence="5">
    <location>
        <begin position="205"/>
        <end position="467"/>
    </location>
</feature>
<dbReference type="PROSITE" id="PS00107">
    <property type="entry name" value="PROTEIN_KINASE_ATP"/>
    <property type="match status" value="1"/>
</dbReference>
<dbReference type="Gene3D" id="1.10.510.10">
    <property type="entry name" value="Transferase(Phosphotransferase) domain 1"/>
    <property type="match status" value="1"/>
</dbReference>
<dbReference type="Proteomes" id="UP001208570">
    <property type="component" value="Unassembled WGS sequence"/>
</dbReference>
<dbReference type="InterPro" id="IPR000488">
    <property type="entry name" value="Death_dom"/>
</dbReference>
<dbReference type="GO" id="GO:0004672">
    <property type="term" value="F:protein kinase activity"/>
    <property type="evidence" value="ECO:0007669"/>
    <property type="project" value="InterPro"/>
</dbReference>
<dbReference type="PROSITE" id="PS50017">
    <property type="entry name" value="DEATH_DOMAIN"/>
    <property type="match status" value="1"/>
</dbReference>
<dbReference type="PROSITE" id="PS50011">
    <property type="entry name" value="PROTEIN_KINASE_DOM"/>
    <property type="match status" value="1"/>
</dbReference>
<dbReference type="GO" id="GO:0007165">
    <property type="term" value="P:signal transduction"/>
    <property type="evidence" value="ECO:0007669"/>
    <property type="project" value="InterPro"/>
</dbReference>
<protein>
    <submittedName>
        <fullName evidence="7">Uncharacterized protein</fullName>
    </submittedName>
</protein>
<feature type="domain" description="Death" evidence="6">
    <location>
        <begin position="25"/>
        <end position="93"/>
    </location>
</feature>
<evidence type="ECO:0000259" key="6">
    <source>
        <dbReference type="PROSITE" id="PS50017"/>
    </source>
</evidence>
<evidence type="ECO:0000256" key="2">
    <source>
        <dbReference type="ARBA" id="ARBA00022840"/>
    </source>
</evidence>
<feature type="binding site" evidence="3">
    <location>
        <position position="234"/>
    </location>
    <ligand>
        <name>ATP</name>
        <dbReference type="ChEBI" id="CHEBI:30616"/>
    </ligand>
</feature>
<organism evidence="7 8">
    <name type="scientific">Paralvinella palmiformis</name>
    <dbReference type="NCBI Taxonomy" id="53620"/>
    <lineage>
        <taxon>Eukaryota</taxon>
        <taxon>Metazoa</taxon>
        <taxon>Spiralia</taxon>
        <taxon>Lophotrochozoa</taxon>
        <taxon>Annelida</taxon>
        <taxon>Polychaeta</taxon>
        <taxon>Sedentaria</taxon>
        <taxon>Canalipalpata</taxon>
        <taxon>Terebellida</taxon>
        <taxon>Terebelliformia</taxon>
        <taxon>Alvinellidae</taxon>
        <taxon>Paralvinella</taxon>
    </lineage>
</organism>
<dbReference type="InterPro" id="IPR008271">
    <property type="entry name" value="Ser/Thr_kinase_AS"/>
</dbReference>
<evidence type="ECO:0000256" key="4">
    <source>
        <dbReference type="SAM" id="MobiDB-lite"/>
    </source>
</evidence>